<keyword evidence="1" id="KW-0732">Signal</keyword>
<proteinExistence type="predicted"/>
<evidence type="ECO:0000313" key="3">
    <source>
        <dbReference type="Proteomes" id="UP000264719"/>
    </source>
</evidence>
<sequence>MLRTTLKTLTLCLGLGGATTAHAGDAYFGFDAIAALSTTDFGGFNNLGGFSNNDTPNDTISGVALRFGMRDQWTIGNRSVTPEIEFTWFDDTITSASFPGLPTPFFFYTTSVESYRLGVNLWTPFHQDELWRAELGAGAGAVHRKISTTDTVVAGRKDDTKLYGQVGMRFLRKVSANSSLSLSTIYSFTDKTSVPLDGGPSGNLSLKTNRLEIGLGYQVTLGK</sequence>
<reference evidence="2 3" key="1">
    <citation type="journal article" date="2018" name="Nat. Biotechnol.">
        <title>A standardized bacterial taxonomy based on genome phylogeny substantially revises the tree of life.</title>
        <authorList>
            <person name="Parks D.H."/>
            <person name="Chuvochina M."/>
            <person name="Waite D.W."/>
            <person name="Rinke C."/>
            <person name="Skarshewski A."/>
            <person name="Chaumeil P.A."/>
            <person name="Hugenholtz P."/>
        </authorList>
    </citation>
    <scope>NUCLEOTIDE SEQUENCE [LARGE SCALE GENOMIC DNA]</scope>
    <source>
        <strain evidence="2">UBA9169</strain>
    </source>
</reference>
<feature type="signal peptide" evidence="1">
    <location>
        <begin position="1"/>
        <end position="23"/>
    </location>
</feature>
<name>A0A348WBH1_9RHOB</name>
<evidence type="ECO:0000313" key="2">
    <source>
        <dbReference type="EMBL" id="HAR51883.1"/>
    </source>
</evidence>
<comment type="caution">
    <text evidence="2">The sequence shown here is derived from an EMBL/GenBank/DDBJ whole genome shotgun (WGS) entry which is preliminary data.</text>
</comment>
<evidence type="ECO:0008006" key="4">
    <source>
        <dbReference type="Google" id="ProtNLM"/>
    </source>
</evidence>
<protein>
    <recommendedName>
        <fullName evidence="4">Outer membrane protein beta-barrel domain-containing protein</fullName>
    </recommendedName>
</protein>
<dbReference type="SUPFAM" id="SSF56925">
    <property type="entry name" value="OMPA-like"/>
    <property type="match status" value="1"/>
</dbReference>
<organism evidence="2 3">
    <name type="scientific">Roseovarius nubinhibens</name>
    <dbReference type="NCBI Taxonomy" id="314263"/>
    <lineage>
        <taxon>Bacteria</taxon>
        <taxon>Pseudomonadati</taxon>
        <taxon>Pseudomonadota</taxon>
        <taxon>Alphaproteobacteria</taxon>
        <taxon>Rhodobacterales</taxon>
        <taxon>Roseobacteraceae</taxon>
        <taxon>Roseovarius</taxon>
    </lineage>
</organism>
<dbReference type="AlphaFoldDB" id="A0A348WBH1"/>
<dbReference type="EMBL" id="DMVW01000086">
    <property type="protein sequence ID" value="HAR51883.1"/>
    <property type="molecule type" value="Genomic_DNA"/>
</dbReference>
<accession>A0A348WBH1</accession>
<dbReference type="InterPro" id="IPR011250">
    <property type="entry name" value="OMP/PagP_B-barrel"/>
</dbReference>
<dbReference type="Gene3D" id="2.40.160.20">
    <property type="match status" value="1"/>
</dbReference>
<gene>
    <name evidence="2" type="ORF">DCS45_08415</name>
</gene>
<dbReference type="Proteomes" id="UP000264719">
    <property type="component" value="Unassembled WGS sequence"/>
</dbReference>
<dbReference type="RefSeq" id="WP_339852047.1">
    <property type="nucleotide sequence ID" value="NZ_CAXAXR010000002.1"/>
</dbReference>
<feature type="chain" id="PRO_5017038612" description="Outer membrane protein beta-barrel domain-containing protein" evidence="1">
    <location>
        <begin position="24"/>
        <end position="223"/>
    </location>
</feature>
<evidence type="ECO:0000256" key="1">
    <source>
        <dbReference type="SAM" id="SignalP"/>
    </source>
</evidence>